<accession>A0A2U2BMX8</accession>
<name>A0A2U2BMX8_ALCFA</name>
<reference evidence="1 2" key="2">
    <citation type="submission" date="2018-05" db="EMBL/GenBank/DDBJ databases">
        <authorList>
            <person name="Lanie J.A."/>
            <person name="Ng W.-L."/>
            <person name="Kazmierczak K.M."/>
            <person name="Andrzejewski T.M."/>
            <person name="Davidsen T.M."/>
            <person name="Wayne K.J."/>
            <person name="Tettelin H."/>
            <person name="Glass J.I."/>
            <person name="Rusch D."/>
            <person name="Podicherti R."/>
            <person name="Tsui H.-C.T."/>
            <person name="Winkler M.E."/>
        </authorList>
    </citation>
    <scope>NUCLEOTIDE SEQUENCE [LARGE SCALE GENOMIC DNA]</scope>
    <source>
        <strain evidence="1 2">YBY</strain>
    </source>
</reference>
<sequence>MFGKLIRNILYGRLFPAQAEVLGGNALIRAPMVFGLVLQALMIPDKTSPLHLPAVRGDEYTWGFSSLLSILTRYLC</sequence>
<evidence type="ECO:0000313" key="2">
    <source>
        <dbReference type="Proteomes" id="UP000245216"/>
    </source>
</evidence>
<proteinExistence type="predicted"/>
<dbReference type="KEGG" id="afa:UZ73_03720"/>
<comment type="caution">
    <text evidence="1">The sequence shown here is derived from an EMBL/GenBank/DDBJ whole genome shotgun (WGS) entry which is preliminary data.</text>
</comment>
<dbReference type="STRING" id="511.UZ73_03720"/>
<dbReference type="Proteomes" id="UP000245216">
    <property type="component" value="Unassembled WGS sequence"/>
</dbReference>
<gene>
    <name evidence="1" type="ORF">DF183_01160</name>
</gene>
<protein>
    <submittedName>
        <fullName evidence="1">Uncharacterized protein</fullName>
    </submittedName>
</protein>
<reference evidence="1 2" key="1">
    <citation type="submission" date="2018-05" db="EMBL/GenBank/DDBJ databases">
        <title>Genome Sequence of an Efficient Indole-Degrading Bacterium, Alcaligenes sp.YBY.</title>
        <authorList>
            <person name="Yang B."/>
        </authorList>
    </citation>
    <scope>NUCLEOTIDE SEQUENCE [LARGE SCALE GENOMIC DNA]</scope>
    <source>
        <strain evidence="1 2">YBY</strain>
    </source>
</reference>
<dbReference type="AlphaFoldDB" id="A0A2U2BMX8"/>
<evidence type="ECO:0000313" key="1">
    <source>
        <dbReference type="EMBL" id="PWE15373.1"/>
    </source>
</evidence>
<dbReference type="EMBL" id="QEXO01000001">
    <property type="protein sequence ID" value="PWE15373.1"/>
    <property type="molecule type" value="Genomic_DNA"/>
</dbReference>
<organism evidence="1 2">
    <name type="scientific">Alcaligenes faecalis</name>
    <dbReference type="NCBI Taxonomy" id="511"/>
    <lineage>
        <taxon>Bacteria</taxon>
        <taxon>Pseudomonadati</taxon>
        <taxon>Pseudomonadota</taxon>
        <taxon>Betaproteobacteria</taxon>
        <taxon>Burkholderiales</taxon>
        <taxon>Alcaligenaceae</taxon>
        <taxon>Alcaligenes</taxon>
    </lineage>
</organism>